<dbReference type="SUPFAM" id="SSF56112">
    <property type="entry name" value="Protein kinase-like (PK-like)"/>
    <property type="match status" value="1"/>
</dbReference>
<organism evidence="1 2">
    <name type="scientific">Bacillus nakamurai</name>
    <dbReference type="NCBI Taxonomy" id="1793963"/>
    <lineage>
        <taxon>Bacteria</taxon>
        <taxon>Bacillati</taxon>
        <taxon>Bacillota</taxon>
        <taxon>Bacilli</taxon>
        <taxon>Bacillales</taxon>
        <taxon>Bacillaceae</taxon>
        <taxon>Bacillus</taxon>
    </lineage>
</organism>
<protein>
    <recommendedName>
        <fullName evidence="3">Aminoglycoside phosphotransferase domain-containing protein</fullName>
    </recommendedName>
</protein>
<evidence type="ECO:0008006" key="3">
    <source>
        <dbReference type="Google" id="ProtNLM"/>
    </source>
</evidence>
<proteinExistence type="predicted"/>
<dbReference type="Gene3D" id="3.90.1200.10">
    <property type="match status" value="1"/>
</dbReference>
<dbReference type="Proteomes" id="UP000075430">
    <property type="component" value="Unassembled WGS sequence"/>
</dbReference>
<dbReference type="InterPro" id="IPR004119">
    <property type="entry name" value="EcKL"/>
</dbReference>
<evidence type="ECO:0000313" key="1">
    <source>
        <dbReference type="EMBL" id="KXZ13198.1"/>
    </source>
</evidence>
<name>A0A150F2U6_9BACI</name>
<dbReference type="Pfam" id="PF02958">
    <property type="entry name" value="EcKL"/>
    <property type="match status" value="1"/>
</dbReference>
<dbReference type="AlphaFoldDB" id="A0A150F2U6"/>
<gene>
    <name evidence="1" type="ORF">AXI58_05890</name>
</gene>
<dbReference type="OrthoDB" id="2548845at2"/>
<evidence type="ECO:0000313" key="2">
    <source>
        <dbReference type="Proteomes" id="UP000075430"/>
    </source>
</evidence>
<dbReference type="InterPro" id="IPR011009">
    <property type="entry name" value="Kinase-like_dom_sf"/>
</dbReference>
<reference evidence="2" key="1">
    <citation type="submission" date="2016-02" db="EMBL/GenBank/DDBJ databases">
        <authorList>
            <person name="Dunlap C."/>
        </authorList>
    </citation>
    <scope>NUCLEOTIDE SEQUENCE [LARGE SCALE GENOMIC DNA]</scope>
    <source>
        <strain evidence="2">NRRL B-41092</strain>
    </source>
</reference>
<dbReference type="EMBL" id="LSBA01000039">
    <property type="protein sequence ID" value="KXZ13198.1"/>
    <property type="molecule type" value="Genomic_DNA"/>
</dbReference>
<dbReference type="RefSeq" id="WP_061523424.1">
    <property type="nucleotide sequence ID" value="NZ_JARLZY010000012.1"/>
</dbReference>
<comment type="caution">
    <text evidence="1">The sequence shown here is derived from an EMBL/GenBank/DDBJ whole genome shotgun (WGS) entry which is preliminary data.</text>
</comment>
<accession>A0A150F2U6</accession>
<keyword evidence="2" id="KW-1185">Reference proteome</keyword>
<sequence>MHEIDSLYDAFQKMRIDEKLSYSLGERAAVDPNEITCLKSTNRSAIYKLLVRQKSGTAPLILKVYNTIRHKNAVEINIYNKARSALSDLLPDIYLIEENGHETWVFMEFVSQIRGQLTFHPKHFGYIIPSVAELHSRTFENEDIPDGKWRSWLPVYDSGTMRKERNKQIKKTAEFMDRALEDERTKEIVKPHYRQITTLLHQEGPDFFPELIQNGSAITHGDLHMQNICAHNVFRNEPWDIQFIDWESAKYAPVWFDMVVLVEILLGFRKDWSKHAEDIRTYCVKVYTKEMKKRGIHFRTPPMTLYKMAYLQRTLEKGIHTQLRRIFDNRGGELLPYHLDKVSQWGRELGL</sequence>
<dbReference type="STRING" id="1793963.AXI58_05890"/>